<comment type="caution">
    <text evidence="8">The sequence shown here is derived from an EMBL/GenBank/DDBJ whole genome shotgun (WGS) entry which is preliminary data.</text>
</comment>
<evidence type="ECO:0000313" key="9">
    <source>
        <dbReference type="Proteomes" id="UP000298058"/>
    </source>
</evidence>
<comment type="function">
    <text evidence="2">Catalyzes the epimerization of the C3' and C5'positions of dTDP-6-deoxy-D-xylo-4-hexulose, forming dTDP-6-deoxy-L-lyxo-4-hexulose.</text>
</comment>
<proteinExistence type="predicted"/>
<evidence type="ECO:0000256" key="7">
    <source>
        <dbReference type="ARBA" id="ARBA00033311"/>
    </source>
</evidence>
<dbReference type="Proteomes" id="UP000298058">
    <property type="component" value="Unassembled WGS sequence"/>
</dbReference>
<dbReference type="OrthoDB" id="9800680at2"/>
<dbReference type="EC" id="5.1.3.13" evidence="3"/>
<evidence type="ECO:0000313" key="8">
    <source>
        <dbReference type="EMBL" id="TGN18794.1"/>
    </source>
</evidence>
<dbReference type="AlphaFoldDB" id="A0A4R9LWX3"/>
<evidence type="ECO:0000256" key="2">
    <source>
        <dbReference type="ARBA" id="ARBA00001997"/>
    </source>
</evidence>
<keyword evidence="9" id="KW-1185">Reference proteome</keyword>
<gene>
    <name evidence="8" type="ORF">EHS15_12790</name>
</gene>
<dbReference type="GO" id="GO:0008830">
    <property type="term" value="F:dTDP-4-dehydrorhamnose 3,5-epimerase activity"/>
    <property type="evidence" value="ECO:0007669"/>
    <property type="project" value="UniProtKB-EC"/>
</dbReference>
<dbReference type="Gene3D" id="2.60.120.10">
    <property type="entry name" value="Jelly Rolls"/>
    <property type="match status" value="1"/>
</dbReference>
<dbReference type="EMBL" id="RQHW01000047">
    <property type="protein sequence ID" value="TGN18794.1"/>
    <property type="molecule type" value="Genomic_DNA"/>
</dbReference>
<evidence type="ECO:0000256" key="3">
    <source>
        <dbReference type="ARBA" id="ARBA00012098"/>
    </source>
</evidence>
<protein>
    <recommendedName>
        <fullName evidence="4">dTDP-4-dehydrorhamnose 3,5-epimerase</fullName>
        <ecNumber evidence="3">5.1.3.13</ecNumber>
    </recommendedName>
    <alternativeName>
        <fullName evidence="6">Thymidine diphospho-4-keto-rhamnose 3,5-epimerase</fullName>
    </alternativeName>
    <alternativeName>
        <fullName evidence="5">dTDP-4-keto-6-deoxyglucose 3,5-epimerase</fullName>
    </alternativeName>
    <alternativeName>
        <fullName evidence="7">dTDP-6-deoxy-D-xylo-4-hexulose 3,5-epimerase</fullName>
    </alternativeName>
</protein>
<evidence type="ECO:0000256" key="5">
    <source>
        <dbReference type="ARBA" id="ARBA00029758"/>
    </source>
</evidence>
<reference evidence="8" key="1">
    <citation type="journal article" date="2019" name="PLoS Negl. Trop. Dis.">
        <title>Revisiting the worldwide diversity of Leptospira species in the environment.</title>
        <authorList>
            <person name="Vincent A.T."/>
            <person name="Schiettekatte O."/>
            <person name="Bourhy P."/>
            <person name="Veyrier F.J."/>
            <person name="Picardeau M."/>
        </authorList>
    </citation>
    <scope>NUCLEOTIDE SEQUENCE [LARGE SCALE GENOMIC DNA]</scope>
    <source>
        <strain evidence="8">201300427</strain>
    </source>
</reference>
<dbReference type="SUPFAM" id="SSF51182">
    <property type="entry name" value="RmlC-like cupins"/>
    <property type="match status" value="1"/>
</dbReference>
<organism evidence="8 9">
    <name type="scientific">Leptospira idonii</name>
    <dbReference type="NCBI Taxonomy" id="1193500"/>
    <lineage>
        <taxon>Bacteria</taxon>
        <taxon>Pseudomonadati</taxon>
        <taxon>Spirochaetota</taxon>
        <taxon>Spirochaetia</taxon>
        <taxon>Leptospirales</taxon>
        <taxon>Leptospiraceae</taxon>
        <taxon>Leptospira</taxon>
    </lineage>
</organism>
<dbReference type="Pfam" id="PF00908">
    <property type="entry name" value="dTDP_sugar_isom"/>
    <property type="match status" value="1"/>
</dbReference>
<name>A0A4R9LWX3_9LEPT</name>
<evidence type="ECO:0000256" key="1">
    <source>
        <dbReference type="ARBA" id="ARBA00001298"/>
    </source>
</evidence>
<comment type="catalytic activity">
    <reaction evidence="1">
        <text>dTDP-4-dehydro-6-deoxy-alpha-D-glucose = dTDP-4-dehydro-beta-L-rhamnose</text>
        <dbReference type="Rhea" id="RHEA:16969"/>
        <dbReference type="ChEBI" id="CHEBI:57649"/>
        <dbReference type="ChEBI" id="CHEBI:62830"/>
        <dbReference type="EC" id="5.1.3.13"/>
    </reaction>
</comment>
<sequence>MREIIDPKGSVLHFFRNDDADFSAFGECYFSEVKPGVVKAWKLHQIQTQNFIVPVGKIKLVLCDLRENSKSHGLVSVIELGRPDCYSRIKIPSGIYYGFQGISKETALIVNFTDTPHDPKESTKLDQNDVKIPYVW</sequence>
<dbReference type="InterPro" id="IPR014710">
    <property type="entry name" value="RmlC-like_jellyroll"/>
</dbReference>
<accession>A0A4R9LWX3</accession>
<dbReference type="InterPro" id="IPR011051">
    <property type="entry name" value="RmlC_Cupin_sf"/>
</dbReference>
<dbReference type="InterPro" id="IPR000888">
    <property type="entry name" value="RmlC-like"/>
</dbReference>
<evidence type="ECO:0000256" key="4">
    <source>
        <dbReference type="ARBA" id="ARBA00019595"/>
    </source>
</evidence>
<evidence type="ECO:0000256" key="6">
    <source>
        <dbReference type="ARBA" id="ARBA00031424"/>
    </source>
</evidence>